<protein>
    <recommendedName>
        <fullName evidence="11">Probable inosine/xanthosine triphosphatase</fullName>
        <shortName evidence="11">ITPase/XTPase</shortName>
        <ecNumber evidence="11">3.6.1.73</ecNumber>
    </recommendedName>
    <alternativeName>
        <fullName evidence="11">Non-canonical purine NTP phosphatase</fullName>
    </alternativeName>
    <alternativeName>
        <fullName evidence="11">Non-standard purine NTP phosphatase</fullName>
    </alternativeName>
    <alternativeName>
        <fullName evidence="11">Nucleoside-triphosphate phosphatase</fullName>
        <shortName evidence="11">NTPase</shortName>
    </alternativeName>
</protein>
<accession>A0A2S7KZS2</accession>
<dbReference type="Gene3D" id="3.90.950.10">
    <property type="match status" value="1"/>
</dbReference>
<dbReference type="FunFam" id="3.90.950.10:FF:000002">
    <property type="entry name" value="Inosine/xanthosine triphosphatase"/>
    <property type="match status" value="1"/>
</dbReference>
<keyword evidence="3 11" id="KW-0547">Nucleotide-binding</keyword>
<dbReference type="RefSeq" id="WP_104810300.1">
    <property type="nucleotide sequence ID" value="NZ_MQUA01000013.1"/>
</dbReference>
<dbReference type="HAMAP" id="MF_00648">
    <property type="entry name" value="Non_canon_purine_NTPase_YjjX"/>
    <property type="match status" value="1"/>
</dbReference>
<evidence type="ECO:0000256" key="6">
    <source>
        <dbReference type="ARBA" id="ARBA00023080"/>
    </source>
</evidence>
<dbReference type="InterPro" id="IPR002786">
    <property type="entry name" value="Non_canon_purine_NTPase"/>
</dbReference>
<comment type="caution">
    <text evidence="11">Lacks conserved residue(s) required for the propagation of feature annotation.</text>
</comment>
<evidence type="ECO:0000256" key="3">
    <source>
        <dbReference type="ARBA" id="ARBA00022741"/>
    </source>
</evidence>
<dbReference type="NCBIfam" id="TIGR00258">
    <property type="entry name" value="inosine/xanthosine triphosphatase"/>
    <property type="match status" value="1"/>
</dbReference>
<evidence type="ECO:0000256" key="7">
    <source>
        <dbReference type="ARBA" id="ARBA00023211"/>
    </source>
</evidence>
<keyword evidence="4 11" id="KW-0378">Hydrolase</keyword>
<evidence type="ECO:0000256" key="1">
    <source>
        <dbReference type="ARBA" id="ARBA00001936"/>
    </source>
</evidence>
<evidence type="ECO:0000256" key="5">
    <source>
        <dbReference type="ARBA" id="ARBA00022842"/>
    </source>
</evidence>
<evidence type="ECO:0000256" key="9">
    <source>
        <dbReference type="ARBA" id="ARBA00048781"/>
    </source>
</evidence>
<keyword evidence="14" id="KW-1185">Reference proteome</keyword>
<comment type="cofactor">
    <cofactor evidence="11">
        <name>Mg(2+)</name>
        <dbReference type="ChEBI" id="CHEBI:18420"/>
    </cofactor>
    <cofactor evidence="11">
        <name>Mn(2+)</name>
        <dbReference type="ChEBI" id="CHEBI:29035"/>
    </cofactor>
    <text evidence="11">Binds 1 divalent metal cation per subunit; can use either Mg(2+) or Mn(2+).</text>
</comment>
<dbReference type="PANTHER" id="PTHR34699:SF2">
    <property type="entry name" value="NON-CANONICAL PURINE NTP PHOSPHATASE_PRRC1 DOMAIN-CONTAINING PROTEIN"/>
    <property type="match status" value="1"/>
</dbReference>
<proteinExistence type="inferred from homology"/>
<evidence type="ECO:0000256" key="11">
    <source>
        <dbReference type="HAMAP-Rule" id="MF_00648"/>
    </source>
</evidence>
<comment type="catalytic activity">
    <reaction evidence="8 11">
        <text>ITP + H2O = IDP + phosphate + H(+)</text>
        <dbReference type="Rhea" id="RHEA:28330"/>
        <dbReference type="ChEBI" id="CHEBI:15377"/>
        <dbReference type="ChEBI" id="CHEBI:15378"/>
        <dbReference type="ChEBI" id="CHEBI:43474"/>
        <dbReference type="ChEBI" id="CHEBI:58280"/>
        <dbReference type="ChEBI" id="CHEBI:61402"/>
        <dbReference type="EC" id="3.6.1.73"/>
    </reaction>
</comment>
<comment type="catalytic activity">
    <reaction evidence="9 11">
        <text>XTP + H2O = XDP + phosphate + H(+)</text>
        <dbReference type="Rhea" id="RHEA:28406"/>
        <dbReference type="ChEBI" id="CHEBI:15377"/>
        <dbReference type="ChEBI" id="CHEBI:15378"/>
        <dbReference type="ChEBI" id="CHEBI:43474"/>
        <dbReference type="ChEBI" id="CHEBI:59884"/>
        <dbReference type="ChEBI" id="CHEBI:61314"/>
        <dbReference type="EC" id="3.6.1.73"/>
    </reaction>
</comment>
<evidence type="ECO:0000259" key="12">
    <source>
        <dbReference type="Pfam" id="PF01931"/>
    </source>
</evidence>
<dbReference type="GO" id="GO:0006772">
    <property type="term" value="P:thiamine metabolic process"/>
    <property type="evidence" value="ECO:0007669"/>
    <property type="project" value="TreeGrafter"/>
</dbReference>
<dbReference type="GO" id="GO:0103023">
    <property type="term" value="F:ITPase activity"/>
    <property type="evidence" value="ECO:0007669"/>
    <property type="project" value="UniProtKB-EC"/>
</dbReference>
<dbReference type="PANTHER" id="PTHR34699">
    <property type="match status" value="1"/>
</dbReference>
<evidence type="ECO:0000256" key="4">
    <source>
        <dbReference type="ARBA" id="ARBA00022801"/>
    </source>
</evidence>
<feature type="binding site" evidence="11">
    <location>
        <position position="68"/>
    </location>
    <ligand>
        <name>Mg(2+)</name>
        <dbReference type="ChEBI" id="CHEBI:18420"/>
    </ligand>
</feature>
<dbReference type="Pfam" id="PF01931">
    <property type="entry name" value="NTPase_I-T"/>
    <property type="match status" value="1"/>
</dbReference>
<comment type="similarity">
    <text evidence="10 11">Belongs to the YjjX NTPase family.</text>
</comment>
<dbReference type="GO" id="GO:0000166">
    <property type="term" value="F:nucleotide binding"/>
    <property type="evidence" value="ECO:0007669"/>
    <property type="project" value="UniProtKB-KW"/>
</dbReference>
<comment type="function">
    <text evidence="11">Phosphatase that hydrolyzes non-canonical purine nucleotides such as XTP and ITP to their respective diphosphate derivatives. Probably excludes non-canonical purines from DNA/RNA precursor pool, thus preventing their incorporation into DNA/RNA and avoiding chromosomal lesions.</text>
</comment>
<keyword evidence="7 11" id="KW-0464">Manganese</keyword>
<organism evidence="13 14">
    <name type="scientific">Polaribacter filamentus</name>
    <dbReference type="NCBI Taxonomy" id="53483"/>
    <lineage>
        <taxon>Bacteria</taxon>
        <taxon>Pseudomonadati</taxon>
        <taxon>Bacteroidota</taxon>
        <taxon>Flavobacteriia</taxon>
        <taxon>Flavobacteriales</taxon>
        <taxon>Flavobacteriaceae</taxon>
    </lineage>
</organism>
<dbReference type="EC" id="3.6.1.73" evidence="11"/>
<evidence type="ECO:0000313" key="13">
    <source>
        <dbReference type="EMBL" id="PQB08096.1"/>
    </source>
</evidence>
<comment type="subunit">
    <text evidence="11">Homodimer.</text>
</comment>
<feature type="domain" description="Non-canonical purine NTP phosphatase/PRRC1" evidence="12">
    <location>
        <begin position="7"/>
        <end position="169"/>
    </location>
</feature>
<reference evidence="13 14" key="1">
    <citation type="submission" date="2016-11" db="EMBL/GenBank/DDBJ databases">
        <title>Trade-off between light-utilization and light-protection in marine flavobacteria.</title>
        <authorList>
            <person name="Kumagai Y."/>
        </authorList>
    </citation>
    <scope>NUCLEOTIDE SEQUENCE [LARGE SCALE GENOMIC DNA]</scope>
    <source>
        <strain evidence="13 14">ATCC 700397</strain>
    </source>
</reference>
<dbReference type="GO" id="GO:0046872">
    <property type="term" value="F:metal ion binding"/>
    <property type="evidence" value="ECO:0007669"/>
    <property type="project" value="UniProtKB-KW"/>
</dbReference>
<dbReference type="Proteomes" id="UP000239522">
    <property type="component" value="Unassembled WGS sequence"/>
</dbReference>
<dbReference type="OrthoDB" id="164951at2"/>
<feature type="binding site" evidence="11">
    <location>
        <begin position="68"/>
        <end position="69"/>
    </location>
    <ligand>
        <name>substrate</name>
    </ligand>
</feature>
<comment type="caution">
    <text evidence="13">The sequence shown here is derived from an EMBL/GenBank/DDBJ whole genome shotgun (WGS) entry which is preliminary data.</text>
</comment>
<name>A0A2S7KZS2_9FLAO</name>
<evidence type="ECO:0000256" key="10">
    <source>
        <dbReference type="ARBA" id="ARBA00060855"/>
    </source>
</evidence>
<dbReference type="InterPro" id="IPR029001">
    <property type="entry name" value="ITPase-like_fam"/>
</dbReference>
<comment type="cofactor">
    <cofactor evidence="1">
        <name>Mn(2+)</name>
        <dbReference type="ChEBI" id="CHEBI:29035"/>
    </cofactor>
</comment>
<keyword evidence="5 11" id="KW-0460">Magnesium</keyword>
<evidence type="ECO:0000256" key="2">
    <source>
        <dbReference type="ARBA" id="ARBA00022723"/>
    </source>
</evidence>
<dbReference type="InterPro" id="IPR026533">
    <property type="entry name" value="NTPase/PRRC1"/>
</dbReference>
<dbReference type="NCBIfam" id="NF003459">
    <property type="entry name" value="PRK05074.1"/>
    <property type="match status" value="1"/>
</dbReference>
<dbReference type="AlphaFoldDB" id="A0A2S7KZS2"/>
<dbReference type="InterPro" id="IPR050299">
    <property type="entry name" value="YjjX_NTPase"/>
</dbReference>
<keyword evidence="2 11" id="KW-0479">Metal-binding</keyword>
<sequence>MIKIIVASKNPVKIKAVKNGFEKMFPNQDFKFISVSVPSGVADQPLSNNETFRGAKNRADNASKEIKDAHFYCGIEGGIEPMDNEMEAFAWVVVKSADTYGKSRTATFFIPKQVVKLIKEGKELGDADDIVFNRNNSKQENGAVGILTGNITDRTKYYTEAVILALIPFKNVDLY</sequence>
<dbReference type="EMBL" id="MQUA01000013">
    <property type="protein sequence ID" value="PQB08096.1"/>
    <property type="molecule type" value="Genomic_DNA"/>
</dbReference>
<evidence type="ECO:0000256" key="8">
    <source>
        <dbReference type="ARBA" id="ARBA00048174"/>
    </source>
</evidence>
<gene>
    <name evidence="13" type="ORF">BST83_13810</name>
</gene>
<dbReference type="SUPFAM" id="SSF52972">
    <property type="entry name" value="ITPase-like"/>
    <property type="match status" value="1"/>
</dbReference>
<evidence type="ECO:0000313" key="14">
    <source>
        <dbReference type="Proteomes" id="UP000239522"/>
    </source>
</evidence>
<dbReference type="GO" id="GO:0009117">
    <property type="term" value="P:nucleotide metabolic process"/>
    <property type="evidence" value="ECO:0007669"/>
    <property type="project" value="UniProtKB-KW"/>
</dbReference>
<keyword evidence="6 11" id="KW-0546">Nucleotide metabolism</keyword>